<name>A0A0D3BX73_BRAOL</name>
<proteinExistence type="predicted"/>
<dbReference type="STRING" id="109376.A0A0D3BX73"/>
<evidence type="ECO:0008006" key="4">
    <source>
        <dbReference type="Google" id="ProtNLM"/>
    </source>
</evidence>
<feature type="signal peptide" evidence="1">
    <location>
        <begin position="1"/>
        <end position="30"/>
    </location>
</feature>
<dbReference type="GO" id="GO:0016020">
    <property type="term" value="C:membrane"/>
    <property type="evidence" value="ECO:0007669"/>
    <property type="project" value="TreeGrafter"/>
</dbReference>
<keyword evidence="1" id="KW-0732">Signal</keyword>
<dbReference type="InterPro" id="IPR051564">
    <property type="entry name" value="LRR_receptor-like_kinase"/>
</dbReference>
<dbReference type="EnsemblPlants" id="Bo4g109900.1">
    <property type="protein sequence ID" value="Bo4g109900.1"/>
    <property type="gene ID" value="Bo4g109900"/>
</dbReference>
<dbReference type="Gene3D" id="1.10.510.10">
    <property type="entry name" value="Transferase(Phosphotransferase) domain 1"/>
    <property type="match status" value="1"/>
</dbReference>
<dbReference type="PANTHER" id="PTHR48055:SF46">
    <property type="entry name" value="LEUCINE-RICH REPEAT SERINE_THREONINE-PROTEIN KINASE 1"/>
    <property type="match status" value="1"/>
</dbReference>
<dbReference type="AlphaFoldDB" id="A0A0D3BX73"/>
<sequence length="194" mass="22021">MSEYMHVYSFGVLLTILLTGRSVYFTGSEAYPVGILEYVKGLYENKKLKEVICSMMMRYSTSAQIFQISNKTWIQDRLAGTFGYIDPIYHLTKIVSEYTDVYSFGIFMLVLLMGRPQLLSDGHSVFGTSILKHVKDLLERGEPVEFGGGSNDMRPGQMRMCLDLALGCCEERNEDRPKMILVAKEIKLIEQASI</sequence>
<feature type="chain" id="PRO_5002258857" description="Protein kinase domain-containing protein" evidence="1">
    <location>
        <begin position="31"/>
        <end position="194"/>
    </location>
</feature>
<dbReference type="SUPFAM" id="SSF56112">
    <property type="entry name" value="Protein kinase-like (PK-like)"/>
    <property type="match status" value="1"/>
</dbReference>
<evidence type="ECO:0000313" key="2">
    <source>
        <dbReference type="EnsemblPlants" id="Bo4g109900.1"/>
    </source>
</evidence>
<evidence type="ECO:0000313" key="3">
    <source>
        <dbReference type="Proteomes" id="UP000032141"/>
    </source>
</evidence>
<dbReference type="PANTHER" id="PTHR48055">
    <property type="entry name" value="LEUCINE-RICH REPEAT RECEPTOR PROTEIN KINASE EMS1"/>
    <property type="match status" value="1"/>
</dbReference>
<dbReference type="Gramene" id="Bo4g109900.1">
    <property type="protein sequence ID" value="Bo4g109900.1"/>
    <property type="gene ID" value="Bo4g109900"/>
</dbReference>
<reference evidence="2" key="2">
    <citation type="submission" date="2015-03" db="UniProtKB">
        <authorList>
            <consortium name="EnsemblPlants"/>
        </authorList>
    </citation>
    <scope>IDENTIFICATION</scope>
</reference>
<keyword evidence="3" id="KW-1185">Reference proteome</keyword>
<accession>A0A0D3BX73</accession>
<reference evidence="2 3" key="1">
    <citation type="journal article" date="2014" name="Genome Biol.">
        <title>Transcriptome and methylome profiling reveals relics of genome dominance in the mesopolyploid Brassica oleracea.</title>
        <authorList>
            <person name="Parkin I.A."/>
            <person name="Koh C."/>
            <person name="Tang H."/>
            <person name="Robinson S.J."/>
            <person name="Kagale S."/>
            <person name="Clarke W.E."/>
            <person name="Town C.D."/>
            <person name="Nixon J."/>
            <person name="Krishnakumar V."/>
            <person name="Bidwell S.L."/>
            <person name="Denoeud F."/>
            <person name="Belcram H."/>
            <person name="Links M.G."/>
            <person name="Just J."/>
            <person name="Clarke C."/>
            <person name="Bender T."/>
            <person name="Huebert T."/>
            <person name="Mason A.S."/>
            <person name="Pires J.C."/>
            <person name="Barker G."/>
            <person name="Moore J."/>
            <person name="Walley P.G."/>
            <person name="Manoli S."/>
            <person name="Batley J."/>
            <person name="Edwards D."/>
            <person name="Nelson M.N."/>
            <person name="Wang X."/>
            <person name="Paterson A.H."/>
            <person name="King G."/>
            <person name="Bancroft I."/>
            <person name="Chalhoub B."/>
            <person name="Sharpe A.G."/>
        </authorList>
    </citation>
    <scope>NUCLEOTIDE SEQUENCE</scope>
    <source>
        <strain evidence="2 3">cv. TO1000</strain>
    </source>
</reference>
<dbReference type="HOGENOM" id="CLU_1404238_0_0_1"/>
<protein>
    <recommendedName>
        <fullName evidence="4">Protein kinase domain-containing protein</fullName>
    </recommendedName>
</protein>
<organism evidence="2 3">
    <name type="scientific">Brassica oleracea var. oleracea</name>
    <dbReference type="NCBI Taxonomy" id="109376"/>
    <lineage>
        <taxon>Eukaryota</taxon>
        <taxon>Viridiplantae</taxon>
        <taxon>Streptophyta</taxon>
        <taxon>Embryophyta</taxon>
        <taxon>Tracheophyta</taxon>
        <taxon>Spermatophyta</taxon>
        <taxon>Magnoliopsida</taxon>
        <taxon>eudicotyledons</taxon>
        <taxon>Gunneridae</taxon>
        <taxon>Pentapetalae</taxon>
        <taxon>rosids</taxon>
        <taxon>malvids</taxon>
        <taxon>Brassicales</taxon>
        <taxon>Brassicaceae</taxon>
        <taxon>Brassiceae</taxon>
        <taxon>Brassica</taxon>
    </lineage>
</organism>
<dbReference type="OMA" id="EVICSMM"/>
<dbReference type="InterPro" id="IPR011009">
    <property type="entry name" value="Kinase-like_dom_sf"/>
</dbReference>
<dbReference type="Proteomes" id="UP000032141">
    <property type="component" value="Chromosome C4"/>
</dbReference>
<dbReference type="eggNOG" id="KOG1187">
    <property type="taxonomic scope" value="Eukaryota"/>
</dbReference>
<evidence type="ECO:0000256" key="1">
    <source>
        <dbReference type="SAM" id="SignalP"/>
    </source>
</evidence>